<feature type="compositionally biased region" description="Polar residues" evidence="1">
    <location>
        <begin position="266"/>
        <end position="276"/>
    </location>
</feature>
<dbReference type="EMBL" id="AUPC02000128">
    <property type="protein sequence ID" value="POG69888.1"/>
    <property type="molecule type" value="Genomic_DNA"/>
</dbReference>
<reference evidence="2 3" key="2">
    <citation type="journal article" date="2018" name="New Phytol.">
        <title>High intraspecific genome diversity in the model arbuscular mycorrhizal symbiont Rhizophagus irregularis.</title>
        <authorList>
            <person name="Chen E.C.H."/>
            <person name="Morin E."/>
            <person name="Beaudet D."/>
            <person name="Noel J."/>
            <person name="Yildirir G."/>
            <person name="Ndikumana S."/>
            <person name="Charron P."/>
            <person name="St-Onge C."/>
            <person name="Giorgi J."/>
            <person name="Kruger M."/>
            <person name="Marton T."/>
            <person name="Ropars J."/>
            <person name="Grigoriev I.V."/>
            <person name="Hainaut M."/>
            <person name="Henrissat B."/>
            <person name="Roux C."/>
            <person name="Martin F."/>
            <person name="Corradi N."/>
        </authorList>
    </citation>
    <scope>NUCLEOTIDE SEQUENCE [LARGE SCALE GENOMIC DNA]</scope>
    <source>
        <strain evidence="2 3">DAOM 197198</strain>
    </source>
</reference>
<dbReference type="Proteomes" id="UP000018888">
    <property type="component" value="Unassembled WGS sequence"/>
</dbReference>
<feature type="compositionally biased region" description="Polar residues" evidence="1">
    <location>
        <begin position="248"/>
        <end position="259"/>
    </location>
</feature>
<comment type="caution">
    <text evidence="2">The sequence shown here is derived from an EMBL/GenBank/DDBJ whole genome shotgun (WGS) entry which is preliminary data.</text>
</comment>
<feature type="region of interest" description="Disordered" evidence="1">
    <location>
        <begin position="324"/>
        <end position="392"/>
    </location>
</feature>
<dbReference type="AlphaFoldDB" id="A0A2P4PWX5"/>
<keyword evidence="3" id="KW-1185">Reference proteome</keyword>
<evidence type="ECO:0000313" key="2">
    <source>
        <dbReference type="EMBL" id="POG69888.1"/>
    </source>
</evidence>
<organism evidence="2 3">
    <name type="scientific">Rhizophagus irregularis (strain DAOM 181602 / DAOM 197198 / MUCL 43194)</name>
    <name type="common">Arbuscular mycorrhizal fungus</name>
    <name type="synonym">Glomus intraradices</name>
    <dbReference type="NCBI Taxonomy" id="747089"/>
    <lineage>
        <taxon>Eukaryota</taxon>
        <taxon>Fungi</taxon>
        <taxon>Fungi incertae sedis</taxon>
        <taxon>Mucoromycota</taxon>
        <taxon>Glomeromycotina</taxon>
        <taxon>Glomeromycetes</taxon>
        <taxon>Glomerales</taxon>
        <taxon>Glomeraceae</taxon>
        <taxon>Rhizophagus</taxon>
    </lineage>
</organism>
<proteinExistence type="predicted"/>
<evidence type="ECO:0000256" key="1">
    <source>
        <dbReference type="SAM" id="MobiDB-lite"/>
    </source>
</evidence>
<protein>
    <submittedName>
        <fullName evidence="2">Uncharacterized protein</fullName>
    </submittedName>
</protein>
<accession>A0A2P4PWX5</accession>
<evidence type="ECO:0000313" key="3">
    <source>
        <dbReference type="Proteomes" id="UP000018888"/>
    </source>
</evidence>
<reference evidence="2 3" key="1">
    <citation type="journal article" date="2013" name="Proc. Natl. Acad. Sci. U.S.A.">
        <title>Genome of an arbuscular mycorrhizal fungus provides insight into the oldest plant symbiosis.</title>
        <authorList>
            <person name="Tisserant E."/>
            <person name="Malbreil M."/>
            <person name="Kuo A."/>
            <person name="Kohler A."/>
            <person name="Symeonidi A."/>
            <person name="Balestrini R."/>
            <person name="Charron P."/>
            <person name="Duensing N."/>
            <person name="Frei Dit Frey N."/>
            <person name="Gianinazzi-Pearson V."/>
            <person name="Gilbert L.B."/>
            <person name="Handa Y."/>
            <person name="Herr J.R."/>
            <person name="Hijri M."/>
            <person name="Koul R."/>
            <person name="Kawaguchi M."/>
            <person name="Krajinski F."/>
            <person name="Lammers P.J."/>
            <person name="Masclaux F.G."/>
            <person name="Murat C."/>
            <person name="Morin E."/>
            <person name="Ndikumana S."/>
            <person name="Pagni M."/>
            <person name="Petitpierre D."/>
            <person name="Requena N."/>
            <person name="Rosikiewicz P."/>
            <person name="Riley R."/>
            <person name="Saito K."/>
            <person name="San Clemente H."/>
            <person name="Shapiro H."/>
            <person name="van Tuinen D."/>
            <person name="Becard G."/>
            <person name="Bonfante P."/>
            <person name="Paszkowski U."/>
            <person name="Shachar-Hill Y.Y."/>
            <person name="Tuskan G.A."/>
            <person name="Young P.W."/>
            <person name="Sanders I.R."/>
            <person name="Henrissat B."/>
            <person name="Rensing S.A."/>
            <person name="Grigoriev I.V."/>
            <person name="Corradi N."/>
            <person name="Roux C."/>
            <person name="Martin F."/>
        </authorList>
    </citation>
    <scope>NUCLEOTIDE SEQUENCE [LARGE SCALE GENOMIC DNA]</scope>
    <source>
        <strain evidence="2 3">DAOM 197198</strain>
    </source>
</reference>
<dbReference type="VEuPathDB" id="FungiDB:RhiirFUN_024635"/>
<gene>
    <name evidence="2" type="ORF">GLOIN_2v1877145</name>
</gene>
<feature type="compositionally biased region" description="Polar residues" evidence="1">
    <location>
        <begin position="347"/>
        <end position="357"/>
    </location>
</feature>
<sequence>MSKTPSSALNLKIREKKVELLPEDKELISLALLIIWTKSNKKIESCNFDQDKVRLSFKKNEGCVYFDLQESALDFTFINKGNLAELERYKSLYELYKGRYEVIRLQPENTRSTTSGTTGSVNESLRELLQYSTPEHTCLESSPSSSLYLKPNDSELARVLNSDLSINNLSTSDTETKIWSNLNIRCIEKFGGQDHIKNDVSISDIMWASTTLPAYRSWNTMKNYYDDIDEWIAKISSFCTANDDEDNNFQPTEAANSSSTRDESGNSEINEFNPPSQYKVVPASARASTTEVETSMKPPTRSITSKVKLATQVPTREVIVSIEPRVPTSEMKSSAEVPPEMTLAKSAESSVAESQVPSEMAVEESAESAESQALASEMEESEELEASTSVSLSKSVVPKRNFSDDDDDDDDKAKLLNSTQLLLFKKGKKLHDILLADSSFNGELIASEELKVSDISNDLNEMLKDDPVKIVDEKSAKDRIDQWRRQELQCENFVIAAESFNLLHLVSLVQIYDDLFKLGEKLRTDPNNNIKTTKSWVIQFMRSVLKIGDKMEQRNRVGCDRLRRLFNEGITSTQLAKAGCRKCDFFVKQEYYEVFLSQVPTLETRRSISSLSNERLSEILSTANPDSTAQKKKRRVEFMGEEFINIADK</sequence>
<name>A0A2P4PWX5_RHIID</name>
<feature type="region of interest" description="Disordered" evidence="1">
    <location>
        <begin position="244"/>
        <end position="301"/>
    </location>
</feature>